<evidence type="ECO:0000313" key="9">
    <source>
        <dbReference type="Proteomes" id="UP000245890"/>
    </source>
</evidence>
<evidence type="ECO:0000313" key="8">
    <source>
        <dbReference type="EMBL" id="PVX31481.1"/>
    </source>
</evidence>
<keyword evidence="5 6" id="KW-0472">Membrane</keyword>
<evidence type="ECO:0000259" key="7">
    <source>
        <dbReference type="Pfam" id="PF04138"/>
    </source>
</evidence>
<evidence type="ECO:0000256" key="5">
    <source>
        <dbReference type="ARBA" id="ARBA00023136"/>
    </source>
</evidence>
<evidence type="ECO:0000256" key="2">
    <source>
        <dbReference type="ARBA" id="ARBA00009399"/>
    </source>
</evidence>
<keyword evidence="3 6" id="KW-0812">Transmembrane</keyword>
<keyword evidence="4 6" id="KW-1133">Transmembrane helix</keyword>
<feature type="transmembrane region" description="Helical" evidence="6">
    <location>
        <begin position="30"/>
        <end position="51"/>
    </location>
</feature>
<dbReference type="AlphaFoldDB" id="A0A2U0SJF4"/>
<dbReference type="Proteomes" id="UP000245890">
    <property type="component" value="Unassembled WGS sequence"/>
</dbReference>
<evidence type="ECO:0000256" key="4">
    <source>
        <dbReference type="ARBA" id="ARBA00022989"/>
    </source>
</evidence>
<dbReference type="InterPro" id="IPR051401">
    <property type="entry name" value="GtrA_CellWall_Glycosyl"/>
</dbReference>
<protein>
    <submittedName>
        <fullName evidence="8">Polysaccharide synthesis protein GtrA</fullName>
    </submittedName>
</protein>
<dbReference type="PANTHER" id="PTHR38459">
    <property type="entry name" value="PROPHAGE BACTOPRENOL-LINKED GLUCOSE TRANSLOCASE HOMOLOG"/>
    <property type="match status" value="1"/>
</dbReference>
<dbReference type="Pfam" id="PF04138">
    <property type="entry name" value="GtrA_DPMS_TM"/>
    <property type="match status" value="1"/>
</dbReference>
<evidence type="ECO:0000256" key="3">
    <source>
        <dbReference type="ARBA" id="ARBA00022692"/>
    </source>
</evidence>
<accession>A0A2U0SJF4</accession>
<dbReference type="GO" id="GO:0000271">
    <property type="term" value="P:polysaccharide biosynthetic process"/>
    <property type="evidence" value="ECO:0007669"/>
    <property type="project" value="InterPro"/>
</dbReference>
<organism evidence="8 9">
    <name type="scientific">Sphingomonas pokkalii</name>
    <dbReference type="NCBI Taxonomy" id="2175090"/>
    <lineage>
        <taxon>Bacteria</taxon>
        <taxon>Pseudomonadati</taxon>
        <taxon>Pseudomonadota</taxon>
        <taxon>Alphaproteobacteria</taxon>
        <taxon>Sphingomonadales</taxon>
        <taxon>Sphingomonadaceae</taxon>
        <taxon>Sphingomonas</taxon>
    </lineage>
</organism>
<proteinExistence type="inferred from homology"/>
<comment type="similarity">
    <text evidence="2">Belongs to the GtrA family.</text>
</comment>
<dbReference type="InterPro" id="IPR007267">
    <property type="entry name" value="GtrA_DPMS_TM"/>
</dbReference>
<dbReference type="EMBL" id="QENQ01000001">
    <property type="protein sequence ID" value="PVX31481.1"/>
    <property type="molecule type" value="Genomic_DNA"/>
</dbReference>
<reference evidence="8 9" key="1">
    <citation type="submission" date="2018-05" db="EMBL/GenBank/DDBJ databases">
        <title>Description of Sphingomonas pokkalii sp nov, isolated from the rhizosphere of saline tolerant pokkali rice and its draft genome analysis.</title>
        <authorList>
            <person name="Menon R."/>
            <person name="Kumari S."/>
            <person name="Rameshkumar N."/>
        </authorList>
    </citation>
    <scope>NUCLEOTIDE SEQUENCE [LARGE SCALE GENOMIC DNA]</scope>
    <source>
        <strain evidence="8 9">L3B27</strain>
    </source>
</reference>
<dbReference type="OrthoDB" id="8454931at2"/>
<gene>
    <name evidence="8" type="ORF">DD559_11215</name>
</gene>
<feature type="transmembrane region" description="Helical" evidence="6">
    <location>
        <begin position="5"/>
        <end position="24"/>
    </location>
</feature>
<name>A0A2U0SJF4_9SPHN</name>
<sequence length="124" mass="13857">MLGQLIRFVIVGGLSTVVYAAVYWPLATYVIWPVLASVAGFLVAVVFGYVFHSRWSFQGHGAEQNAALKFKFFVVQSAGMVMNAAFTWWLTGPFVHGPTWWPLVPAVLVTPFATFALNRWWVFG</sequence>
<feature type="transmembrane region" description="Helical" evidence="6">
    <location>
        <begin position="103"/>
        <end position="122"/>
    </location>
</feature>
<dbReference type="GO" id="GO:0005886">
    <property type="term" value="C:plasma membrane"/>
    <property type="evidence" value="ECO:0007669"/>
    <property type="project" value="TreeGrafter"/>
</dbReference>
<dbReference type="PANTHER" id="PTHR38459:SF1">
    <property type="entry name" value="PROPHAGE BACTOPRENOL-LINKED GLUCOSE TRANSLOCASE HOMOLOG"/>
    <property type="match status" value="1"/>
</dbReference>
<keyword evidence="9" id="KW-1185">Reference proteome</keyword>
<evidence type="ECO:0000256" key="6">
    <source>
        <dbReference type="SAM" id="Phobius"/>
    </source>
</evidence>
<comment type="caution">
    <text evidence="8">The sequence shown here is derived from an EMBL/GenBank/DDBJ whole genome shotgun (WGS) entry which is preliminary data.</text>
</comment>
<comment type="subcellular location">
    <subcellularLocation>
        <location evidence="1">Membrane</location>
        <topology evidence="1">Multi-pass membrane protein</topology>
    </subcellularLocation>
</comment>
<feature type="transmembrane region" description="Helical" evidence="6">
    <location>
        <begin position="72"/>
        <end position="91"/>
    </location>
</feature>
<feature type="domain" description="GtrA/DPMS transmembrane" evidence="7">
    <location>
        <begin position="7"/>
        <end position="123"/>
    </location>
</feature>
<evidence type="ECO:0000256" key="1">
    <source>
        <dbReference type="ARBA" id="ARBA00004141"/>
    </source>
</evidence>